<comment type="caution">
    <text evidence="1">The sequence shown here is derived from an EMBL/GenBank/DDBJ whole genome shotgun (WGS) entry which is preliminary data.</text>
</comment>
<dbReference type="AlphaFoldDB" id="A0A5B7KET7"/>
<gene>
    <name evidence="1" type="ORF">E2C01_100918</name>
</gene>
<dbReference type="Proteomes" id="UP000324222">
    <property type="component" value="Unassembled WGS sequence"/>
</dbReference>
<accession>A0A5B7KET7</accession>
<evidence type="ECO:0000313" key="1">
    <source>
        <dbReference type="EMBL" id="MPD05187.1"/>
    </source>
</evidence>
<keyword evidence="2" id="KW-1185">Reference proteome</keyword>
<organism evidence="1 2">
    <name type="scientific">Portunus trituberculatus</name>
    <name type="common">Swimming crab</name>
    <name type="synonym">Neptunus trituberculatus</name>
    <dbReference type="NCBI Taxonomy" id="210409"/>
    <lineage>
        <taxon>Eukaryota</taxon>
        <taxon>Metazoa</taxon>
        <taxon>Ecdysozoa</taxon>
        <taxon>Arthropoda</taxon>
        <taxon>Crustacea</taxon>
        <taxon>Multicrustacea</taxon>
        <taxon>Malacostraca</taxon>
        <taxon>Eumalacostraca</taxon>
        <taxon>Eucarida</taxon>
        <taxon>Decapoda</taxon>
        <taxon>Pleocyemata</taxon>
        <taxon>Brachyura</taxon>
        <taxon>Eubrachyura</taxon>
        <taxon>Portunoidea</taxon>
        <taxon>Portunidae</taxon>
        <taxon>Portuninae</taxon>
        <taxon>Portunus</taxon>
    </lineage>
</organism>
<sequence>MASLRQSRTPSYQALTQGISTIQLQAMLM</sequence>
<name>A0A5B7KET7_PORTR</name>
<evidence type="ECO:0000313" key="2">
    <source>
        <dbReference type="Proteomes" id="UP000324222"/>
    </source>
</evidence>
<reference evidence="1 2" key="1">
    <citation type="submission" date="2019-05" db="EMBL/GenBank/DDBJ databases">
        <title>Another draft genome of Portunus trituberculatus and its Hox gene families provides insights of decapod evolution.</title>
        <authorList>
            <person name="Jeong J.-H."/>
            <person name="Song I."/>
            <person name="Kim S."/>
            <person name="Choi T."/>
            <person name="Kim D."/>
            <person name="Ryu S."/>
            <person name="Kim W."/>
        </authorList>
    </citation>
    <scope>NUCLEOTIDE SEQUENCE [LARGE SCALE GENOMIC DNA]</scope>
    <source>
        <tissue evidence="1">Muscle</tissue>
    </source>
</reference>
<protein>
    <submittedName>
        <fullName evidence="1">Uncharacterized protein</fullName>
    </submittedName>
</protein>
<dbReference type="EMBL" id="VSRR010144828">
    <property type="protein sequence ID" value="MPD05187.1"/>
    <property type="molecule type" value="Genomic_DNA"/>
</dbReference>
<proteinExistence type="predicted"/>